<keyword evidence="2" id="KW-1133">Transmembrane helix</keyword>
<dbReference type="Gene3D" id="3.30.420.10">
    <property type="entry name" value="Ribonuclease H-like superfamily/Ribonuclease H"/>
    <property type="match status" value="1"/>
</dbReference>
<protein>
    <submittedName>
        <fullName evidence="3">Putative transposon Ty3-I Gag-Pol polyprotein</fullName>
    </submittedName>
</protein>
<dbReference type="STRING" id="307972.A0A2G8K4I3"/>
<keyword evidence="2" id="KW-0812">Transmembrane</keyword>
<proteinExistence type="predicted"/>
<accession>A0A2G8K4I3</accession>
<organism evidence="3 4">
    <name type="scientific">Stichopus japonicus</name>
    <name type="common">Sea cucumber</name>
    <dbReference type="NCBI Taxonomy" id="307972"/>
    <lineage>
        <taxon>Eukaryota</taxon>
        <taxon>Metazoa</taxon>
        <taxon>Echinodermata</taxon>
        <taxon>Eleutherozoa</taxon>
        <taxon>Echinozoa</taxon>
        <taxon>Holothuroidea</taxon>
        <taxon>Aspidochirotacea</taxon>
        <taxon>Aspidochirotida</taxon>
        <taxon>Stichopodidae</taxon>
        <taxon>Apostichopus</taxon>
    </lineage>
</organism>
<evidence type="ECO:0000256" key="2">
    <source>
        <dbReference type="SAM" id="Phobius"/>
    </source>
</evidence>
<dbReference type="Proteomes" id="UP000230750">
    <property type="component" value="Unassembled WGS sequence"/>
</dbReference>
<sequence>MIRSIDPASRRKWPELLSHLVFLYNCTPHRVTGMMIPHRLMFGREPHTPIDITFGEYRGGMGEEFVSCQAEAIQKAHKIAKAHIEKYFQHGKKKYDGLPMSNKIEVGNQVLSKKCAFTDRHKLEDLFHRDPFIVVSVSAEGDVYKIRPVLGGPEQTVNRKLLIEDPREPLVFDDHVNIDNAVHDDDDRDESCEREHDSEDEDNRDEEPYGILPPIWLFDQTDNHGDHAPPLQAFRSRNATTRNNIAMWFIFPVLFFLHLLAL</sequence>
<dbReference type="AlphaFoldDB" id="A0A2G8K4I3"/>
<dbReference type="OrthoDB" id="413122at2759"/>
<evidence type="ECO:0000313" key="4">
    <source>
        <dbReference type="Proteomes" id="UP000230750"/>
    </source>
</evidence>
<keyword evidence="2" id="KW-0472">Membrane</keyword>
<dbReference type="GO" id="GO:0003676">
    <property type="term" value="F:nucleic acid binding"/>
    <property type="evidence" value="ECO:0007669"/>
    <property type="project" value="InterPro"/>
</dbReference>
<gene>
    <name evidence="3" type="ORF">BSL78_20237</name>
</gene>
<evidence type="ECO:0000313" key="3">
    <source>
        <dbReference type="EMBL" id="PIK42914.1"/>
    </source>
</evidence>
<dbReference type="SUPFAM" id="SSF53098">
    <property type="entry name" value="Ribonuclease H-like"/>
    <property type="match status" value="1"/>
</dbReference>
<feature type="transmembrane region" description="Helical" evidence="2">
    <location>
        <begin position="245"/>
        <end position="261"/>
    </location>
</feature>
<dbReference type="EMBL" id="MRZV01000893">
    <property type="protein sequence ID" value="PIK42914.1"/>
    <property type="molecule type" value="Genomic_DNA"/>
</dbReference>
<dbReference type="InterPro" id="IPR012337">
    <property type="entry name" value="RNaseH-like_sf"/>
</dbReference>
<feature type="compositionally biased region" description="Basic and acidic residues" evidence="1">
    <location>
        <begin position="180"/>
        <end position="197"/>
    </location>
</feature>
<feature type="region of interest" description="Disordered" evidence="1">
    <location>
        <begin position="180"/>
        <end position="209"/>
    </location>
</feature>
<keyword evidence="4" id="KW-1185">Reference proteome</keyword>
<comment type="caution">
    <text evidence="3">The sequence shown here is derived from an EMBL/GenBank/DDBJ whole genome shotgun (WGS) entry which is preliminary data.</text>
</comment>
<evidence type="ECO:0000256" key="1">
    <source>
        <dbReference type="SAM" id="MobiDB-lite"/>
    </source>
</evidence>
<reference evidence="3 4" key="1">
    <citation type="journal article" date="2017" name="PLoS Biol.">
        <title>The sea cucumber genome provides insights into morphological evolution and visceral regeneration.</title>
        <authorList>
            <person name="Zhang X."/>
            <person name="Sun L."/>
            <person name="Yuan J."/>
            <person name="Sun Y."/>
            <person name="Gao Y."/>
            <person name="Zhang L."/>
            <person name="Li S."/>
            <person name="Dai H."/>
            <person name="Hamel J.F."/>
            <person name="Liu C."/>
            <person name="Yu Y."/>
            <person name="Liu S."/>
            <person name="Lin W."/>
            <person name="Guo K."/>
            <person name="Jin S."/>
            <person name="Xu P."/>
            <person name="Storey K.B."/>
            <person name="Huan P."/>
            <person name="Zhang T."/>
            <person name="Zhou Y."/>
            <person name="Zhang J."/>
            <person name="Lin C."/>
            <person name="Li X."/>
            <person name="Xing L."/>
            <person name="Huo D."/>
            <person name="Sun M."/>
            <person name="Wang L."/>
            <person name="Mercier A."/>
            <person name="Li F."/>
            <person name="Yang H."/>
            <person name="Xiang J."/>
        </authorList>
    </citation>
    <scope>NUCLEOTIDE SEQUENCE [LARGE SCALE GENOMIC DNA]</scope>
    <source>
        <strain evidence="3">Shaxun</strain>
        <tissue evidence="3">Muscle</tissue>
    </source>
</reference>
<name>A0A2G8K4I3_STIJA</name>
<dbReference type="InterPro" id="IPR036397">
    <property type="entry name" value="RNaseH_sf"/>
</dbReference>